<keyword evidence="14" id="KW-1185">Reference proteome</keyword>
<dbReference type="Pfam" id="PF02366">
    <property type="entry name" value="PMT"/>
    <property type="match status" value="1"/>
</dbReference>
<evidence type="ECO:0000256" key="1">
    <source>
        <dbReference type="ARBA" id="ARBA00004127"/>
    </source>
</evidence>
<dbReference type="GO" id="GO:0004169">
    <property type="term" value="F:dolichyl-phosphate-mannose-protein mannosyltransferase activity"/>
    <property type="evidence" value="ECO:0007669"/>
    <property type="project" value="TreeGrafter"/>
</dbReference>
<feature type="domain" description="ArnT-like N-terminal" evidence="12">
    <location>
        <begin position="54"/>
        <end position="157"/>
    </location>
</feature>
<evidence type="ECO:0000256" key="2">
    <source>
        <dbReference type="ARBA" id="ARBA00004922"/>
    </source>
</evidence>
<organism evidence="13 14">
    <name type="scientific">Geodia barretti</name>
    <name type="common">Barrett's horny sponge</name>
    <dbReference type="NCBI Taxonomy" id="519541"/>
    <lineage>
        <taxon>Eukaryota</taxon>
        <taxon>Metazoa</taxon>
        <taxon>Porifera</taxon>
        <taxon>Demospongiae</taxon>
        <taxon>Heteroscleromorpha</taxon>
        <taxon>Tetractinellida</taxon>
        <taxon>Astrophorina</taxon>
        <taxon>Geodiidae</taxon>
        <taxon>Geodia</taxon>
    </lineage>
</organism>
<evidence type="ECO:0000256" key="4">
    <source>
        <dbReference type="ARBA" id="ARBA00022676"/>
    </source>
</evidence>
<evidence type="ECO:0000313" key="13">
    <source>
        <dbReference type="EMBL" id="CAI8001905.1"/>
    </source>
</evidence>
<dbReference type="EMBL" id="CASHTH010000454">
    <property type="protein sequence ID" value="CAI8001905.1"/>
    <property type="molecule type" value="Genomic_DNA"/>
</dbReference>
<name>A0AA35R3Y6_GEOBA</name>
<dbReference type="InterPro" id="IPR003342">
    <property type="entry name" value="ArnT-like_N"/>
</dbReference>
<feature type="region of interest" description="Disordered" evidence="10">
    <location>
        <begin position="1"/>
        <end position="21"/>
    </location>
</feature>
<comment type="similarity">
    <text evidence="3">Belongs to the glycosyltransferase 39 family.</text>
</comment>
<accession>A0AA35R3Y6</accession>
<evidence type="ECO:0000256" key="9">
    <source>
        <dbReference type="ARBA" id="ARBA00039583"/>
    </source>
</evidence>
<evidence type="ECO:0000259" key="12">
    <source>
        <dbReference type="Pfam" id="PF02366"/>
    </source>
</evidence>
<sequence>MELRRRLEGSQPVSRHVLHSPEEPPVRSRAVLQRRVFRSPLDCSERWYWTGLAVVTLASALTRFYSITEPRHVAWDETHFGKHASWYIQGQFFFDVHPPLGKLVIAIAGVLTGYNGSFEFKEPGQKYDDTPYIGMRVVCALMGLLLVPLCYLTVWELATTCTNIPLSEKPGRWFSPSTFCWTSTAVLYNGRYLLHCTLHQLQTTCHLMLEWWYWFDTSRDVQWMFLLSVRGEPRAPLGSIPYHRPLSTCSGCLTDRARTSGTDLDGDLRLSVSGMFTWDSPLCSVPPLSSLSTLRCGLWSGYNSQNRGDGGDSSTLHSPLPEDLG</sequence>
<keyword evidence="7 11" id="KW-1133">Transmembrane helix</keyword>
<proteinExistence type="inferred from homology"/>
<dbReference type="GO" id="GO:0016020">
    <property type="term" value="C:membrane"/>
    <property type="evidence" value="ECO:0007669"/>
    <property type="project" value="InterPro"/>
</dbReference>
<comment type="subcellular location">
    <subcellularLocation>
        <location evidence="1">Endomembrane system</location>
        <topology evidence="1">Multi-pass membrane protein</topology>
    </subcellularLocation>
</comment>
<evidence type="ECO:0000313" key="14">
    <source>
        <dbReference type="Proteomes" id="UP001174909"/>
    </source>
</evidence>
<dbReference type="InterPro" id="IPR027005">
    <property type="entry name" value="PMT-like"/>
</dbReference>
<protein>
    <recommendedName>
        <fullName evidence="9">Protein O-mannosyl-transferase 2</fullName>
    </recommendedName>
</protein>
<comment type="caution">
    <text evidence="13">The sequence shown here is derived from an EMBL/GenBank/DDBJ whole genome shotgun (WGS) entry which is preliminary data.</text>
</comment>
<evidence type="ECO:0000256" key="6">
    <source>
        <dbReference type="ARBA" id="ARBA00022692"/>
    </source>
</evidence>
<evidence type="ECO:0000256" key="3">
    <source>
        <dbReference type="ARBA" id="ARBA00007222"/>
    </source>
</evidence>
<reference evidence="13" key="1">
    <citation type="submission" date="2023-03" db="EMBL/GenBank/DDBJ databases">
        <authorList>
            <person name="Steffen K."/>
            <person name="Cardenas P."/>
        </authorList>
    </citation>
    <scope>NUCLEOTIDE SEQUENCE</scope>
</reference>
<keyword evidence="5" id="KW-0808">Transferase</keyword>
<dbReference type="PANTHER" id="PTHR10050:SF46">
    <property type="entry name" value="PROTEIN O-MANNOSYL-TRANSFERASE 2"/>
    <property type="match status" value="1"/>
</dbReference>
<dbReference type="PANTHER" id="PTHR10050">
    <property type="entry name" value="DOLICHYL-PHOSPHATE-MANNOSE--PROTEIN MANNOSYLTRANSFERASE"/>
    <property type="match status" value="1"/>
</dbReference>
<evidence type="ECO:0000256" key="8">
    <source>
        <dbReference type="ARBA" id="ARBA00023136"/>
    </source>
</evidence>
<gene>
    <name evidence="13" type="ORF">GBAR_LOCUS3281</name>
</gene>
<evidence type="ECO:0000256" key="10">
    <source>
        <dbReference type="SAM" id="MobiDB-lite"/>
    </source>
</evidence>
<evidence type="ECO:0000256" key="5">
    <source>
        <dbReference type="ARBA" id="ARBA00022679"/>
    </source>
</evidence>
<keyword evidence="8 11" id="KW-0472">Membrane</keyword>
<dbReference type="AlphaFoldDB" id="A0AA35R3Y6"/>
<evidence type="ECO:0000256" key="7">
    <source>
        <dbReference type="ARBA" id="ARBA00022989"/>
    </source>
</evidence>
<keyword evidence="4" id="KW-0328">Glycosyltransferase</keyword>
<comment type="pathway">
    <text evidence="2">Protein modification; protein glycosylation.</text>
</comment>
<keyword evidence="6 11" id="KW-0812">Transmembrane</keyword>
<evidence type="ECO:0000256" key="11">
    <source>
        <dbReference type="SAM" id="Phobius"/>
    </source>
</evidence>
<feature type="transmembrane region" description="Helical" evidence="11">
    <location>
        <begin position="133"/>
        <end position="155"/>
    </location>
</feature>
<dbReference type="Proteomes" id="UP001174909">
    <property type="component" value="Unassembled WGS sequence"/>
</dbReference>
<dbReference type="GO" id="GO:0005783">
    <property type="term" value="C:endoplasmic reticulum"/>
    <property type="evidence" value="ECO:0007669"/>
    <property type="project" value="TreeGrafter"/>
</dbReference>